<dbReference type="Pfam" id="PF13041">
    <property type="entry name" value="PPR_2"/>
    <property type="match status" value="1"/>
</dbReference>
<evidence type="ECO:0000256" key="1">
    <source>
        <dbReference type="ARBA" id="ARBA00022603"/>
    </source>
</evidence>
<feature type="compositionally biased region" description="Low complexity" evidence="4">
    <location>
        <begin position="109"/>
        <end position="119"/>
    </location>
</feature>
<evidence type="ECO:0000256" key="2">
    <source>
        <dbReference type="ARBA" id="ARBA00022679"/>
    </source>
</evidence>
<feature type="repeat" description="PPR" evidence="3">
    <location>
        <begin position="1132"/>
        <end position="1166"/>
    </location>
</feature>
<dbReference type="OrthoDB" id="411857at2759"/>
<evidence type="ECO:0000313" key="6">
    <source>
        <dbReference type="Proteomes" id="UP000002149"/>
    </source>
</evidence>
<dbReference type="InterPro" id="IPR050602">
    <property type="entry name" value="Malonyl-ACP_OMT"/>
</dbReference>
<dbReference type="NCBIfam" id="TIGR00756">
    <property type="entry name" value="PPR"/>
    <property type="match status" value="3"/>
</dbReference>
<dbReference type="Gene3D" id="1.25.40.10">
    <property type="entry name" value="Tetratricopeptide repeat domain"/>
    <property type="match status" value="4"/>
</dbReference>
<dbReference type="GO" id="GO:0032981">
    <property type="term" value="P:mitochondrial respiratory chain complex I assembly"/>
    <property type="evidence" value="ECO:0000318"/>
    <property type="project" value="GO_Central"/>
</dbReference>
<dbReference type="GO" id="GO:0032259">
    <property type="term" value="P:methylation"/>
    <property type="evidence" value="ECO:0007669"/>
    <property type="project" value="UniProtKB-KW"/>
</dbReference>
<proteinExistence type="predicted"/>
<dbReference type="GO" id="GO:0005739">
    <property type="term" value="C:mitochondrion"/>
    <property type="evidence" value="ECO:0000318"/>
    <property type="project" value="GO_Central"/>
</dbReference>
<dbReference type="OMA" id="WDIVISA"/>
<feature type="repeat" description="PPR" evidence="3">
    <location>
        <begin position="1313"/>
        <end position="1347"/>
    </location>
</feature>
<feature type="region of interest" description="Disordered" evidence="4">
    <location>
        <begin position="13"/>
        <end position="39"/>
    </location>
</feature>
<dbReference type="HOGENOM" id="CLU_002074_1_0_1"/>
<feature type="repeat" description="PPR" evidence="3">
    <location>
        <begin position="1167"/>
        <end position="1197"/>
    </location>
</feature>
<dbReference type="eggNOG" id="KOG4197">
    <property type="taxonomic scope" value="Eukaryota"/>
</dbReference>
<feature type="compositionally biased region" description="Low complexity" evidence="4">
    <location>
        <begin position="959"/>
        <end position="973"/>
    </location>
</feature>
<evidence type="ECO:0000256" key="4">
    <source>
        <dbReference type="SAM" id="MobiDB-lite"/>
    </source>
</evidence>
<dbReference type="GeneID" id="3259129"/>
<feature type="region of interest" description="Disordered" evidence="4">
    <location>
        <begin position="93"/>
        <end position="121"/>
    </location>
</feature>
<dbReference type="GO" id="GO:0008168">
    <property type="term" value="F:methyltransferase activity"/>
    <property type="evidence" value="ECO:0007669"/>
    <property type="project" value="UniProtKB-KW"/>
</dbReference>
<dbReference type="KEGG" id="cne:CNH01190"/>
<feature type="region of interest" description="Disordered" evidence="4">
    <location>
        <begin position="952"/>
        <end position="973"/>
    </location>
</feature>
<dbReference type="Pfam" id="PF01535">
    <property type="entry name" value="PPR"/>
    <property type="match status" value="2"/>
</dbReference>
<evidence type="ECO:0000313" key="5">
    <source>
        <dbReference type="EMBL" id="AAW45002.1"/>
    </source>
</evidence>
<keyword evidence="6" id="KW-1185">Reference proteome</keyword>
<feature type="repeat" description="PPR" evidence="3">
    <location>
        <begin position="1348"/>
        <end position="1378"/>
    </location>
</feature>
<keyword evidence="1" id="KW-0489">Methyltransferase</keyword>
<dbReference type="InParanoid" id="Q5KCJ0"/>
<accession>Q5KCJ0</accession>
<dbReference type="InterPro" id="IPR002885">
    <property type="entry name" value="PPR_rpt"/>
</dbReference>
<evidence type="ECO:0008006" key="7">
    <source>
        <dbReference type="Google" id="ProtNLM"/>
    </source>
</evidence>
<keyword evidence="2" id="KW-0808">Transferase</keyword>
<name>Q5KCJ0_CRYD1</name>
<dbReference type="InterPro" id="IPR011990">
    <property type="entry name" value="TPR-like_helical_dom_sf"/>
</dbReference>
<reference evidence="5 6" key="1">
    <citation type="journal article" date="2005" name="Science">
        <title>The genome of the basidiomycetous yeast and human pathogen Cryptococcus neoformans.</title>
        <authorList>
            <person name="Loftus B.J."/>
            <person name="Fung E."/>
            <person name="Roncaglia P."/>
            <person name="Rowley D."/>
            <person name="Amedeo P."/>
            <person name="Bruno D."/>
            <person name="Vamathevan J."/>
            <person name="Miranda M."/>
            <person name="Anderson I.J."/>
            <person name="Fraser J.A."/>
            <person name="Allen J.E."/>
            <person name="Bosdet I.E."/>
            <person name="Brent M.R."/>
            <person name="Chiu R."/>
            <person name="Doering T.L."/>
            <person name="Donlin M.J."/>
            <person name="D'Souza C.A."/>
            <person name="Fox D.S."/>
            <person name="Grinberg V."/>
            <person name="Fu J."/>
            <person name="Fukushima M."/>
            <person name="Haas B.J."/>
            <person name="Huang J.C."/>
            <person name="Janbon G."/>
            <person name="Jones S.J."/>
            <person name="Koo H.L."/>
            <person name="Krzywinski M.I."/>
            <person name="Kwon-Chung J.K."/>
            <person name="Lengeler K.B."/>
            <person name="Maiti R."/>
            <person name="Marra M.A."/>
            <person name="Marra R.E."/>
            <person name="Mathewson C.A."/>
            <person name="Mitchell T.G."/>
            <person name="Pertea M."/>
            <person name="Riggs F.R."/>
            <person name="Salzberg S.L."/>
            <person name="Schein J.E."/>
            <person name="Shvartsbeyn A."/>
            <person name="Shin H."/>
            <person name="Shumway M."/>
            <person name="Specht C.A."/>
            <person name="Suh B.B."/>
            <person name="Tenney A."/>
            <person name="Utterback T.R."/>
            <person name="Wickes B.L."/>
            <person name="Wortman J.R."/>
            <person name="Wye N.H."/>
            <person name="Kronstad J.W."/>
            <person name="Lodge J.K."/>
            <person name="Heitman J."/>
            <person name="Davis R.W."/>
            <person name="Fraser C.M."/>
            <person name="Hyman R.W."/>
        </authorList>
    </citation>
    <scope>NUCLEOTIDE SEQUENCE [LARGE SCALE GENOMIC DNA]</scope>
    <source>
        <strain evidence="6">JEC21 / ATCC MYA-565</strain>
    </source>
</reference>
<dbReference type="Pfam" id="PF12854">
    <property type="entry name" value="PPR_1"/>
    <property type="match status" value="1"/>
</dbReference>
<dbReference type="STRING" id="214684.Q5KCJ0"/>
<organism evidence="5 6">
    <name type="scientific">Cryptococcus deneoformans (strain JEC21 / ATCC MYA-565)</name>
    <name type="common">Cryptococcus neoformans var. neoformans serotype D</name>
    <dbReference type="NCBI Taxonomy" id="214684"/>
    <lineage>
        <taxon>Eukaryota</taxon>
        <taxon>Fungi</taxon>
        <taxon>Dikarya</taxon>
        <taxon>Basidiomycota</taxon>
        <taxon>Agaricomycotina</taxon>
        <taxon>Tremellomycetes</taxon>
        <taxon>Tremellales</taxon>
        <taxon>Cryptococcaceae</taxon>
        <taxon>Cryptococcus</taxon>
        <taxon>Cryptococcus neoformans species complex</taxon>
    </lineage>
</organism>
<dbReference type="PANTHER" id="PTHR13090">
    <property type="entry name" value="ARGININE-HYDROXYLASE NDUFAF5, MITOCHONDRIAL"/>
    <property type="match status" value="1"/>
</dbReference>
<gene>
    <name evidence="5" type="ordered locus">CNH01190</name>
</gene>
<sequence>MFTKATSHLRPFIRLPSSHSPASPDHFTANPSLLHHLPQHGTSNSVIVQGQHSAQAGGASGHAGRTGYGGGAGAGGGYTGHARAFLSLPQTASFDPSSTLSDERKKDASSSSSSNTSLLLKHRLSKTPRIVHLNDSVRARRAIEERKGGKDFTVVELEDVPRIHRRDSIAEYTSGRLPLTSTSTRSLSRSHTSFDIFQVGIPQPRSIGLRALSTTSNAPRALEAEDIEAVEELELMTPRAGREVRTIGQPNRVLMDLAGRDLPSTVTAGWQLGGIRRNSTAAVERPSLDLPPADLSSIATHEQKEDKQREEAILQALRQAKQNGNAELVKNLITHYRSPRSLPPFSPDSLPGVPELSKHYPLPSGYSIRIYNACLIAALAIRSPGQSIAPILEIYNELLEKDMIPDSMTYGAVIRALAMRERDVRGSQEIWERQKTWGLWRSEISGNQTWDPEVAAENDANIEAYLAENNVLSAVRLFRAAALTGQAGRFVVSIHGTVLDALSKLEKPDVTVMEQLVEHAESHEVPGIISLYKHLFLAYAKIKDASALSQVWNKYRGLAKTASREDWAAACGQREAYDVRIEGAMREPWDIVISAFIEVGELSKAFEVFGEMAEVAEKKTKAEVPPATHRTCGVLVTALARAGEFDLALEWFNSLQASAIVTQNSPHRLTLEHTIVLAEQLLLKGRWFDAADVVIGLGGIRDELAQPSAQHSLRTVAWKTNFALIHHAARSTPEEAARTLARAQEVLAAVPIQLDLRTVVLHLTLLAQASDYTNMIRVVDLISARKLPANTIQRLNDACDQIAKEDIPFKYRIELIKAFGRHHADLTPFVAEKLIQAYISEKSKPVDERDLSKESLYILLDAFTVVEQKQVNEGEYDEALEQLMQDLAATDVSEDMKNATSNQAIGYLVKNVIFRFGAERARSMLGAVFGEQEATNLVQPVSPTFIQSETVSGSERLSEAASPSQSHASSATSAPALSFSQTLTSSIERFTYRNPTITPLEAYALLRDGLSVSQVPRLEIILSLMDHLARRNDEPKVRELYELAQVVLNSLVRPDVQAQSWYSAENAMLIACCHLGYLEEAGLHRARIVQAGFTPSADAYATMIASSKDTTDDALVARELWEEALGMGVKPHLFLYNTVISKLSKARKAESALDLFMRMKSERIRPSSVTYGAVINACCRVGDALSAETLFEEMTSQPNFRPRVPPYNTMMQFYLQTQPNRERFLYYYGALQRARVPPSAHTYKLLIDAYATLPPIDIPAMELVFAHLIADKSVRVQGTHWASLISAYGIHAGDAKRAKEVFDKIPEKGGDYEAVVWEAWLNVLSQQGTIEQLEEAHTRMLESGVQPTAYVYNVLINGYARAGNIGRAREVFESMGDSITGVAAPNNHPVLLTSSGHAKPSTQAATTGVVYREPSTYESMIRAEITCGDQQRATEVLQRMEERGYPMAVYMRGKAALEGEPPKF</sequence>
<dbReference type="RefSeq" id="XP_572309.1">
    <property type="nucleotide sequence ID" value="XM_572309.2"/>
</dbReference>
<dbReference type="PaxDb" id="214684-Q5KCJ0"/>
<dbReference type="PROSITE" id="PS51375">
    <property type="entry name" value="PPR"/>
    <property type="match status" value="5"/>
</dbReference>
<dbReference type="VEuPathDB" id="FungiDB:CNH01190"/>
<protein>
    <recommendedName>
        <fullName evidence="7">Pentatricopeptide repeat protein</fullName>
    </recommendedName>
</protein>
<dbReference type="Proteomes" id="UP000002149">
    <property type="component" value="Chromosome 8"/>
</dbReference>
<dbReference type="PANTHER" id="PTHR13090:SF1">
    <property type="entry name" value="ARGININE-HYDROXYLASE NDUFAF5, MITOCHONDRIAL"/>
    <property type="match status" value="1"/>
</dbReference>
<dbReference type="EMBL" id="AE017348">
    <property type="protein sequence ID" value="AAW45002.1"/>
    <property type="molecule type" value="Genomic_DNA"/>
</dbReference>
<feature type="repeat" description="PPR" evidence="3">
    <location>
        <begin position="1413"/>
        <end position="1447"/>
    </location>
</feature>
<evidence type="ECO:0000256" key="3">
    <source>
        <dbReference type="PROSITE-ProRule" id="PRU00708"/>
    </source>
</evidence>